<evidence type="ECO:0008006" key="3">
    <source>
        <dbReference type="Google" id="ProtNLM"/>
    </source>
</evidence>
<dbReference type="Proteomes" id="UP000006600">
    <property type="component" value="Unassembled WGS sequence"/>
</dbReference>
<dbReference type="PROSITE" id="PS51257">
    <property type="entry name" value="PROKAR_LIPOPROTEIN"/>
    <property type="match status" value="1"/>
</dbReference>
<gene>
    <name evidence="1" type="ORF">IEE_05068</name>
</gene>
<dbReference type="HOGENOM" id="CLU_3363079_0_0_9"/>
<proteinExistence type="predicted"/>
<evidence type="ECO:0000313" key="1">
    <source>
        <dbReference type="EMBL" id="EJQ38296.1"/>
    </source>
</evidence>
<accession>J7ZPL9</accession>
<organism evidence="1 2">
    <name type="scientific">Bacillus cereus BAG5X1-1</name>
    <dbReference type="NCBI Taxonomy" id="1053189"/>
    <lineage>
        <taxon>Bacteria</taxon>
        <taxon>Bacillati</taxon>
        <taxon>Bacillota</taxon>
        <taxon>Bacilli</taxon>
        <taxon>Bacillales</taxon>
        <taxon>Bacillaceae</taxon>
        <taxon>Bacillus</taxon>
        <taxon>Bacillus cereus group</taxon>
    </lineage>
</organism>
<dbReference type="EMBL" id="AHDJ01000060">
    <property type="protein sequence ID" value="EJQ38296.1"/>
    <property type="molecule type" value="Genomic_DNA"/>
</dbReference>
<reference evidence="1 2" key="1">
    <citation type="submission" date="2012-04" db="EMBL/GenBank/DDBJ databases">
        <title>The Genome Sequence of Bacillus cereus BAG5X1-1.</title>
        <authorList>
            <consortium name="The Broad Institute Genome Sequencing Platform"/>
            <consortium name="The Broad Institute Genome Sequencing Center for Infectious Disease"/>
            <person name="Feldgarden M."/>
            <person name="Van der Auwera G.A."/>
            <person name="Mahillon J."/>
            <person name="Duprez V."/>
            <person name="Timmery S."/>
            <person name="Mattelet C."/>
            <person name="Dierick K."/>
            <person name="Sun M."/>
            <person name="Yu Z."/>
            <person name="Zhu L."/>
            <person name="Hu X."/>
            <person name="Shank E.B."/>
            <person name="Swiecicka I."/>
            <person name="Hansen B.M."/>
            <person name="Andrup L."/>
            <person name="Young S.K."/>
            <person name="Zeng Q."/>
            <person name="Gargeya S."/>
            <person name="Fitzgerald M."/>
            <person name="Haas B."/>
            <person name="Abouelleil A."/>
            <person name="Alvarado L."/>
            <person name="Arachchi H.M."/>
            <person name="Berlin A."/>
            <person name="Chapman S.B."/>
            <person name="Goldberg J."/>
            <person name="Griggs A."/>
            <person name="Gujja S."/>
            <person name="Hansen M."/>
            <person name="Howarth C."/>
            <person name="Imamovic A."/>
            <person name="Larimer J."/>
            <person name="McCowen C."/>
            <person name="Montmayeur A."/>
            <person name="Murphy C."/>
            <person name="Neiman D."/>
            <person name="Pearson M."/>
            <person name="Priest M."/>
            <person name="Roberts A."/>
            <person name="Saif S."/>
            <person name="Shea T."/>
            <person name="Sisk P."/>
            <person name="Sykes S."/>
            <person name="Wortman J."/>
            <person name="Nusbaum C."/>
            <person name="Birren B."/>
        </authorList>
    </citation>
    <scope>NUCLEOTIDE SEQUENCE [LARGE SCALE GENOMIC DNA]</scope>
    <source>
        <strain evidence="1 2">BAG5X1-1</strain>
    </source>
</reference>
<name>J7ZPL9_BACCE</name>
<protein>
    <recommendedName>
        <fullName evidence="3">Lipoprotein</fullName>
    </recommendedName>
</protein>
<evidence type="ECO:0000313" key="2">
    <source>
        <dbReference type="Proteomes" id="UP000006600"/>
    </source>
</evidence>
<comment type="caution">
    <text evidence="1">The sequence shown here is derived from an EMBL/GenBank/DDBJ whole genome shotgun (WGS) entry which is preliminary data.</text>
</comment>
<sequence>MGKKLVWVLIACFNMISGCSSESSGSKEEMRFYSG</sequence>
<dbReference type="AlphaFoldDB" id="J7ZPL9"/>